<evidence type="ECO:0000256" key="2">
    <source>
        <dbReference type="PROSITE-ProRule" id="PRU00335"/>
    </source>
</evidence>
<dbReference type="Gene3D" id="1.10.357.10">
    <property type="entry name" value="Tetracycline Repressor, domain 2"/>
    <property type="match status" value="1"/>
</dbReference>
<reference evidence="4 5" key="1">
    <citation type="journal article" date="2014" name="Gene">
        <title>A comparative genomic analysis of the alkalitolerant soil bacterium Bacillus lehensis G1.</title>
        <authorList>
            <person name="Noor Y.M."/>
            <person name="Samsulrizal N.H."/>
            <person name="Jema'on N.A."/>
            <person name="Low K.O."/>
            <person name="Ramli A.N."/>
            <person name="Alias N.I."/>
            <person name="Damis S.I."/>
            <person name="Fuzi S.F."/>
            <person name="Isa M.N."/>
            <person name="Murad A.M."/>
            <person name="Raih M.F."/>
            <person name="Bakar F.D."/>
            <person name="Najimudin N."/>
            <person name="Mahadi N.M."/>
            <person name="Illias R.M."/>
        </authorList>
    </citation>
    <scope>NUCLEOTIDE SEQUENCE [LARGE SCALE GENOMIC DNA]</scope>
    <source>
        <strain evidence="4 5">G1</strain>
    </source>
</reference>
<gene>
    <name evidence="4" type="ORF">BleG1_2746</name>
</gene>
<sequence>MSDQTKDSIKLAATRLFYTNGYHGTSVRDIAKEASVNSALISYYFGGKHVLFETLLIEFFEGYIHSIEEAMRTSDGDLHQVLSQLFKRVFTYQQSCHLLARMAHREMTMDSTLVREVMSTYLRKEQFLLEQVIQVHLSAKQMKRVPIDLTVLHLRNMLTLPFSSPQYLKELFLVAPDDHLFMRRYVTHAEQWMRSLLETKDVKRLHLVRS</sequence>
<dbReference type="AlphaFoldDB" id="A0A060LVM9"/>
<dbReference type="InterPro" id="IPR001647">
    <property type="entry name" value="HTH_TetR"/>
</dbReference>
<accession>A0A060LVM9</accession>
<feature type="domain" description="HTH tetR-type" evidence="3">
    <location>
        <begin position="3"/>
        <end position="63"/>
    </location>
</feature>
<dbReference type="EMBL" id="CP003923">
    <property type="protein sequence ID" value="AIC95311.1"/>
    <property type="molecule type" value="Genomic_DNA"/>
</dbReference>
<dbReference type="SUPFAM" id="SSF48498">
    <property type="entry name" value="Tetracyclin repressor-like, C-terminal domain"/>
    <property type="match status" value="1"/>
</dbReference>
<dbReference type="KEGG" id="ble:BleG1_2746"/>
<dbReference type="InterPro" id="IPR023772">
    <property type="entry name" value="DNA-bd_HTH_TetR-type_CS"/>
</dbReference>
<dbReference type="Pfam" id="PF00440">
    <property type="entry name" value="TetR_N"/>
    <property type="match status" value="1"/>
</dbReference>
<protein>
    <submittedName>
        <fullName evidence="4">HTH-type transcriptional regulator</fullName>
    </submittedName>
</protein>
<name>A0A060LVM9_9BACI</name>
<evidence type="ECO:0000313" key="5">
    <source>
        <dbReference type="Proteomes" id="UP000027142"/>
    </source>
</evidence>
<dbReference type="InterPro" id="IPR036271">
    <property type="entry name" value="Tet_transcr_reg_TetR-rel_C_sf"/>
</dbReference>
<dbReference type="GO" id="GO:0000976">
    <property type="term" value="F:transcription cis-regulatory region binding"/>
    <property type="evidence" value="ECO:0007669"/>
    <property type="project" value="TreeGrafter"/>
</dbReference>
<dbReference type="PANTHER" id="PTHR30055:SF199">
    <property type="entry name" value="HTH-TYPE TRANSCRIPTIONAL REGULATOR YTTP-RELATED"/>
    <property type="match status" value="1"/>
</dbReference>
<dbReference type="PATRIC" id="fig|1246626.3.peg.2738"/>
<dbReference type="STRING" id="1246626.BleG1_2746"/>
<evidence type="ECO:0000313" key="4">
    <source>
        <dbReference type="EMBL" id="AIC95311.1"/>
    </source>
</evidence>
<dbReference type="PROSITE" id="PS01081">
    <property type="entry name" value="HTH_TETR_1"/>
    <property type="match status" value="1"/>
</dbReference>
<dbReference type="SUPFAM" id="SSF46689">
    <property type="entry name" value="Homeodomain-like"/>
    <property type="match status" value="1"/>
</dbReference>
<dbReference type="HOGENOM" id="CLU_069356_1_4_9"/>
<dbReference type="OrthoDB" id="9789566at2"/>
<dbReference type="eggNOG" id="COG1309">
    <property type="taxonomic scope" value="Bacteria"/>
</dbReference>
<feature type="DNA-binding region" description="H-T-H motif" evidence="2">
    <location>
        <begin position="26"/>
        <end position="45"/>
    </location>
</feature>
<dbReference type="PANTHER" id="PTHR30055">
    <property type="entry name" value="HTH-TYPE TRANSCRIPTIONAL REGULATOR RUTR"/>
    <property type="match status" value="1"/>
</dbReference>
<dbReference type="PROSITE" id="PS50977">
    <property type="entry name" value="HTH_TETR_2"/>
    <property type="match status" value="1"/>
</dbReference>
<evidence type="ECO:0000259" key="3">
    <source>
        <dbReference type="PROSITE" id="PS50977"/>
    </source>
</evidence>
<proteinExistence type="predicted"/>
<keyword evidence="1 2" id="KW-0238">DNA-binding</keyword>
<dbReference type="GO" id="GO:0003700">
    <property type="term" value="F:DNA-binding transcription factor activity"/>
    <property type="evidence" value="ECO:0007669"/>
    <property type="project" value="TreeGrafter"/>
</dbReference>
<keyword evidence="5" id="KW-1185">Reference proteome</keyword>
<dbReference type="RefSeq" id="WP_038481976.1">
    <property type="nucleotide sequence ID" value="NZ_CP003923.1"/>
</dbReference>
<dbReference type="InterPro" id="IPR009057">
    <property type="entry name" value="Homeodomain-like_sf"/>
</dbReference>
<dbReference type="Proteomes" id="UP000027142">
    <property type="component" value="Chromosome"/>
</dbReference>
<evidence type="ECO:0000256" key="1">
    <source>
        <dbReference type="ARBA" id="ARBA00023125"/>
    </source>
</evidence>
<dbReference type="NCBIfam" id="NF037937">
    <property type="entry name" value="septum_RefZ"/>
    <property type="match status" value="1"/>
</dbReference>
<dbReference type="InterPro" id="IPR050109">
    <property type="entry name" value="HTH-type_TetR-like_transc_reg"/>
</dbReference>
<organism evidence="4 5">
    <name type="scientific">Shouchella lehensis G1</name>
    <dbReference type="NCBI Taxonomy" id="1246626"/>
    <lineage>
        <taxon>Bacteria</taxon>
        <taxon>Bacillati</taxon>
        <taxon>Bacillota</taxon>
        <taxon>Bacilli</taxon>
        <taxon>Bacillales</taxon>
        <taxon>Bacillaceae</taxon>
        <taxon>Shouchella</taxon>
    </lineage>
</organism>